<evidence type="ECO:0000256" key="3">
    <source>
        <dbReference type="SAM" id="MobiDB-lite"/>
    </source>
</evidence>
<dbReference type="InterPro" id="IPR027417">
    <property type="entry name" value="P-loop_NTPase"/>
</dbReference>
<dbReference type="PROSITE" id="PS50893">
    <property type="entry name" value="ABC_TRANSPORTER_2"/>
    <property type="match status" value="1"/>
</dbReference>
<evidence type="ECO:0000256" key="1">
    <source>
        <dbReference type="ARBA" id="ARBA00022741"/>
    </source>
</evidence>
<feature type="compositionally biased region" description="Low complexity" evidence="3">
    <location>
        <begin position="18"/>
        <end position="33"/>
    </location>
</feature>
<keyword evidence="6" id="KW-1185">Reference proteome</keyword>
<dbReference type="GO" id="GO:0016887">
    <property type="term" value="F:ATP hydrolysis activity"/>
    <property type="evidence" value="ECO:0007669"/>
    <property type="project" value="InterPro"/>
</dbReference>
<dbReference type="InterPro" id="IPR003593">
    <property type="entry name" value="AAA+_ATPase"/>
</dbReference>
<name>A0AAE0CFH0_9CHLO</name>
<dbReference type="SUPFAM" id="SSF52540">
    <property type="entry name" value="P-loop containing nucleoside triphosphate hydrolases"/>
    <property type="match status" value="1"/>
</dbReference>
<dbReference type="SMART" id="SM00382">
    <property type="entry name" value="AAA"/>
    <property type="match status" value="1"/>
</dbReference>
<reference evidence="5 6" key="1">
    <citation type="journal article" date="2015" name="Genome Biol. Evol.">
        <title>Comparative Genomics of a Bacterivorous Green Alga Reveals Evolutionary Causalities and Consequences of Phago-Mixotrophic Mode of Nutrition.</title>
        <authorList>
            <person name="Burns J.A."/>
            <person name="Paasch A."/>
            <person name="Narechania A."/>
            <person name="Kim E."/>
        </authorList>
    </citation>
    <scope>NUCLEOTIDE SEQUENCE [LARGE SCALE GENOMIC DNA]</scope>
    <source>
        <strain evidence="5 6">PLY_AMNH</strain>
    </source>
</reference>
<dbReference type="Gene3D" id="3.40.50.300">
    <property type="entry name" value="P-loop containing nucleotide triphosphate hydrolases"/>
    <property type="match status" value="1"/>
</dbReference>
<organism evidence="5 6">
    <name type="scientific">Cymbomonas tetramitiformis</name>
    <dbReference type="NCBI Taxonomy" id="36881"/>
    <lineage>
        <taxon>Eukaryota</taxon>
        <taxon>Viridiplantae</taxon>
        <taxon>Chlorophyta</taxon>
        <taxon>Pyramimonadophyceae</taxon>
        <taxon>Pyramimonadales</taxon>
        <taxon>Pyramimonadaceae</taxon>
        <taxon>Cymbomonas</taxon>
    </lineage>
</organism>
<dbReference type="CDD" id="cd00267">
    <property type="entry name" value="ABC_ATPase"/>
    <property type="match status" value="1"/>
</dbReference>
<evidence type="ECO:0000313" key="6">
    <source>
        <dbReference type="Proteomes" id="UP001190700"/>
    </source>
</evidence>
<sequence>MQSVQTLATNIETVTEGPFARAAQAASESTPAPAAKPAPTPTPNAAASTSTPAPETKPEPTPIPNSAHSSESSAPPASPDYAERPVVTIKNLNFSFDKTKLNMQGVDCVLPANSKVILVGPNGAGKSTLLRIMCGGIFMGLEHDEFDINGSPNATDQCNGVAYLGGEGFMGVRRQTGMGGTDPFTHDIMARNIMKVWQEENMERRDELVRVMGINLDWHMNECSDGQRKKVKIMIKLLKPFKLAVIDEFAAELDIFSRKRLFDYFTEQCSKYGASVVYATHIFDQADEWATHIAFMQLDKTLSPVHYLKEYAPYQEVLARSGAQRAMCPMYTLVHEELERQYLAHSGLFTEGQQCITDINVTDVIMEAQRHEKADEAHIVKAERDASSWIDGRLVRQFAEEEEKKAIEARESAMAAIKAVVEDDGRSVDEKVKRLHEMKETGALDPIGGAHQSQFVLTEALKKLNGK</sequence>
<comment type="caution">
    <text evidence="5">The sequence shown here is derived from an EMBL/GenBank/DDBJ whole genome shotgun (WGS) entry which is preliminary data.</text>
</comment>
<feature type="region of interest" description="Disordered" evidence="3">
    <location>
        <begin position="1"/>
        <end position="82"/>
    </location>
</feature>
<dbReference type="EMBL" id="LGRX02024895">
    <property type="protein sequence ID" value="KAK3253274.1"/>
    <property type="molecule type" value="Genomic_DNA"/>
</dbReference>
<dbReference type="PANTHER" id="PTHR43158">
    <property type="entry name" value="SKFA PEPTIDE EXPORT ATP-BINDING PROTEIN SKFE"/>
    <property type="match status" value="1"/>
</dbReference>
<dbReference type="Pfam" id="PF00005">
    <property type="entry name" value="ABC_tran"/>
    <property type="match status" value="1"/>
</dbReference>
<gene>
    <name evidence="5" type="ORF">CYMTET_37469</name>
</gene>
<dbReference type="AlphaFoldDB" id="A0AAE0CFH0"/>
<feature type="compositionally biased region" description="Low complexity" evidence="3">
    <location>
        <begin position="43"/>
        <end position="54"/>
    </location>
</feature>
<dbReference type="Proteomes" id="UP001190700">
    <property type="component" value="Unassembled WGS sequence"/>
</dbReference>
<feature type="compositionally biased region" description="Polar residues" evidence="3">
    <location>
        <begin position="1"/>
        <end position="13"/>
    </location>
</feature>
<evidence type="ECO:0000313" key="5">
    <source>
        <dbReference type="EMBL" id="KAK3253274.1"/>
    </source>
</evidence>
<protein>
    <recommendedName>
        <fullName evidence="4">ABC transporter domain-containing protein</fullName>
    </recommendedName>
</protein>
<feature type="domain" description="ABC transporter" evidence="4">
    <location>
        <begin position="87"/>
        <end position="323"/>
    </location>
</feature>
<proteinExistence type="predicted"/>
<dbReference type="GO" id="GO:0005524">
    <property type="term" value="F:ATP binding"/>
    <property type="evidence" value="ECO:0007669"/>
    <property type="project" value="UniProtKB-KW"/>
</dbReference>
<dbReference type="PANTHER" id="PTHR43158:SF2">
    <property type="entry name" value="SKFA PEPTIDE EXPORT ATP-BINDING PROTEIN SKFE"/>
    <property type="match status" value="1"/>
</dbReference>
<evidence type="ECO:0000256" key="2">
    <source>
        <dbReference type="ARBA" id="ARBA00022840"/>
    </source>
</evidence>
<dbReference type="InterPro" id="IPR003439">
    <property type="entry name" value="ABC_transporter-like_ATP-bd"/>
</dbReference>
<keyword evidence="2" id="KW-0067">ATP-binding</keyword>
<accession>A0AAE0CFH0</accession>
<keyword evidence="1" id="KW-0547">Nucleotide-binding</keyword>
<feature type="compositionally biased region" description="Low complexity" evidence="3">
    <location>
        <begin position="64"/>
        <end position="75"/>
    </location>
</feature>
<evidence type="ECO:0000259" key="4">
    <source>
        <dbReference type="PROSITE" id="PS50893"/>
    </source>
</evidence>